<keyword evidence="4" id="KW-0804">Transcription</keyword>
<dbReference type="CDD" id="cd00038">
    <property type="entry name" value="CAP_ED"/>
    <property type="match status" value="1"/>
</dbReference>
<sequence>MRHMWTIDDLRQLTLFATCPSRTLEQLIPHVYCRTYRKGQLLFMEGDPRERVYFLMSGYVKLERMNENATHHYADYVKPKQFFPYNGLFTGEDYRHTAEAVTDIEVIYIPTDRFERFVSTQSSMLLYIISQMNRILDLHERRVQEIITPSAKERVINTLHFLIEDLGEPDEQGVRVRCPFTAIELSRLSGTSRETVSTILAKLRKEDVLRMDAHQLVIGHPEYFEQDSD</sequence>
<dbReference type="SUPFAM" id="SSF51206">
    <property type="entry name" value="cAMP-binding domain-like"/>
    <property type="match status" value="1"/>
</dbReference>
<dbReference type="SMART" id="SM00419">
    <property type="entry name" value="HTH_CRP"/>
    <property type="match status" value="1"/>
</dbReference>
<dbReference type="SUPFAM" id="SSF46785">
    <property type="entry name" value="Winged helix' DNA-binding domain"/>
    <property type="match status" value="1"/>
</dbReference>
<dbReference type="SMART" id="SM00100">
    <property type="entry name" value="cNMP"/>
    <property type="match status" value="1"/>
</dbReference>
<dbReference type="Proteomes" id="UP001596439">
    <property type="component" value="Unassembled WGS sequence"/>
</dbReference>
<evidence type="ECO:0000256" key="2">
    <source>
        <dbReference type="ARBA" id="ARBA00023125"/>
    </source>
</evidence>
<dbReference type="Gene3D" id="1.10.10.10">
    <property type="entry name" value="Winged helix-like DNA-binding domain superfamily/Winged helix DNA-binding domain"/>
    <property type="match status" value="1"/>
</dbReference>
<dbReference type="PROSITE" id="PS50042">
    <property type="entry name" value="CNMP_BINDING_3"/>
    <property type="match status" value="1"/>
</dbReference>
<dbReference type="InterPro" id="IPR000595">
    <property type="entry name" value="cNMP-bd_dom"/>
</dbReference>
<reference evidence="8" key="1">
    <citation type="journal article" date="2019" name="Int. J. Syst. Evol. Microbiol.">
        <title>The Global Catalogue of Microorganisms (GCM) 10K type strain sequencing project: providing services to taxonomists for standard genome sequencing and annotation.</title>
        <authorList>
            <consortium name="The Broad Institute Genomics Platform"/>
            <consortium name="The Broad Institute Genome Sequencing Center for Infectious Disease"/>
            <person name="Wu L."/>
            <person name="Ma J."/>
        </authorList>
    </citation>
    <scope>NUCLEOTIDE SEQUENCE [LARGE SCALE GENOMIC DNA]</scope>
    <source>
        <strain evidence="8">CCUG 55590</strain>
    </source>
</reference>
<dbReference type="InterPro" id="IPR050397">
    <property type="entry name" value="Env_Response_Regulators"/>
</dbReference>
<proteinExistence type="predicted"/>
<dbReference type="PANTHER" id="PTHR24567:SF74">
    <property type="entry name" value="HTH-TYPE TRANSCRIPTIONAL REGULATOR ARCR"/>
    <property type="match status" value="1"/>
</dbReference>
<dbReference type="RefSeq" id="WP_214786043.1">
    <property type="nucleotide sequence ID" value="NZ_JANIEL010000003.1"/>
</dbReference>
<dbReference type="Pfam" id="PF13545">
    <property type="entry name" value="HTH_Crp_2"/>
    <property type="match status" value="1"/>
</dbReference>
<accession>A0ABW2PJF5</accession>
<dbReference type="PROSITE" id="PS51063">
    <property type="entry name" value="HTH_CRP_2"/>
    <property type="match status" value="1"/>
</dbReference>
<keyword evidence="3" id="KW-0010">Activator</keyword>
<dbReference type="InterPro" id="IPR036388">
    <property type="entry name" value="WH-like_DNA-bd_sf"/>
</dbReference>
<dbReference type="InterPro" id="IPR012318">
    <property type="entry name" value="HTH_CRP"/>
</dbReference>
<evidence type="ECO:0000256" key="3">
    <source>
        <dbReference type="ARBA" id="ARBA00023159"/>
    </source>
</evidence>
<evidence type="ECO:0000256" key="4">
    <source>
        <dbReference type="ARBA" id="ARBA00023163"/>
    </source>
</evidence>
<evidence type="ECO:0000313" key="8">
    <source>
        <dbReference type="Proteomes" id="UP001596439"/>
    </source>
</evidence>
<dbReference type="EMBL" id="JBHTCE010000001">
    <property type="protein sequence ID" value="MFC7388627.1"/>
    <property type="molecule type" value="Genomic_DNA"/>
</dbReference>
<keyword evidence="8" id="KW-1185">Reference proteome</keyword>
<evidence type="ECO:0000259" key="6">
    <source>
        <dbReference type="PROSITE" id="PS51063"/>
    </source>
</evidence>
<comment type="caution">
    <text evidence="7">The sequence shown here is derived from an EMBL/GenBank/DDBJ whole genome shotgun (WGS) entry which is preliminary data.</text>
</comment>
<dbReference type="Pfam" id="PF00027">
    <property type="entry name" value="cNMP_binding"/>
    <property type="match status" value="1"/>
</dbReference>
<dbReference type="InterPro" id="IPR036390">
    <property type="entry name" value="WH_DNA-bd_sf"/>
</dbReference>
<keyword evidence="1" id="KW-0805">Transcription regulation</keyword>
<organism evidence="7 8">
    <name type="scientific">Exiguobacterium aestuarii</name>
    <dbReference type="NCBI Taxonomy" id="273527"/>
    <lineage>
        <taxon>Bacteria</taxon>
        <taxon>Bacillati</taxon>
        <taxon>Bacillota</taxon>
        <taxon>Bacilli</taxon>
        <taxon>Bacillales</taxon>
        <taxon>Bacillales Family XII. Incertae Sedis</taxon>
        <taxon>Exiguobacterium</taxon>
    </lineage>
</organism>
<feature type="domain" description="Cyclic nucleotide-binding" evidence="5">
    <location>
        <begin position="15"/>
        <end position="135"/>
    </location>
</feature>
<keyword evidence="2" id="KW-0238">DNA-binding</keyword>
<dbReference type="PANTHER" id="PTHR24567">
    <property type="entry name" value="CRP FAMILY TRANSCRIPTIONAL REGULATORY PROTEIN"/>
    <property type="match status" value="1"/>
</dbReference>
<dbReference type="Gene3D" id="2.60.120.10">
    <property type="entry name" value="Jelly Rolls"/>
    <property type="match status" value="1"/>
</dbReference>
<protein>
    <submittedName>
        <fullName evidence="7">Crp/Fnr family transcriptional regulator</fullName>
    </submittedName>
</protein>
<name>A0ABW2PJF5_9BACL</name>
<evidence type="ECO:0000259" key="5">
    <source>
        <dbReference type="PROSITE" id="PS50042"/>
    </source>
</evidence>
<dbReference type="InterPro" id="IPR014710">
    <property type="entry name" value="RmlC-like_jellyroll"/>
</dbReference>
<gene>
    <name evidence="7" type="ORF">ACFQO8_00650</name>
</gene>
<dbReference type="InterPro" id="IPR018490">
    <property type="entry name" value="cNMP-bd_dom_sf"/>
</dbReference>
<evidence type="ECO:0000256" key="1">
    <source>
        <dbReference type="ARBA" id="ARBA00023015"/>
    </source>
</evidence>
<feature type="domain" description="HTH crp-type" evidence="6">
    <location>
        <begin position="149"/>
        <end position="222"/>
    </location>
</feature>
<evidence type="ECO:0000313" key="7">
    <source>
        <dbReference type="EMBL" id="MFC7388627.1"/>
    </source>
</evidence>